<name>A0A319DJI4_9EURO</name>
<evidence type="ECO:0000313" key="1">
    <source>
        <dbReference type="EMBL" id="PYH97695.1"/>
    </source>
</evidence>
<dbReference type="Proteomes" id="UP000247810">
    <property type="component" value="Unassembled WGS sequence"/>
</dbReference>
<protein>
    <submittedName>
        <fullName evidence="1">Uncharacterized protein</fullName>
    </submittedName>
</protein>
<dbReference type="STRING" id="1448320.A0A319DJI4"/>
<dbReference type="EMBL" id="KZ825821">
    <property type="protein sequence ID" value="PYH97695.1"/>
    <property type="molecule type" value="Genomic_DNA"/>
</dbReference>
<dbReference type="AlphaFoldDB" id="A0A319DJI4"/>
<gene>
    <name evidence="1" type="ORF">BO71DRAFT_465864</name>
</gene>
<evidence type="ECO:0000313" key="2">
    <source>
        <dbReference type="Proteomes" id="UP000247810"/>
    </source>
</evidence>
<accession>A0A319DJI4</accession>
<dbReference type="VEuPathDB" id="FungiDB:BO71DRAFT_465864"/>
<keyword evidence="2" id="KW-1185">Reference proteome</keyword>
<organism evidence="1 2">
    <name type="scientific">Aspergillus ellipticus CBS 707.79</name>
    <dbReference type="NCBI Taxonomy" id="1448320"/>
    <lineage>
        <taxon>Eukaryota</taxon>
        <taxon>Fungi</taxon>
        <taxon>Dikarya</taxon>
        <taxon>Ascomycota</taxon>
        <taxon>Pezizomycotina</taxon>
        <taxon>Eurotiomycetes</taxon>
        <taxon>Eurotiomycetidae</taxon>
        <taxon>Eurotiales</taxon>
        <taxon>Aspergillaceae</taxon>
        <taxon>Aspergillus</taxon>
        <taxon>Aspergillus subgen. Circumdati</taxon>
    </lineage>
</organism>
<dbReference type="OrthoDB" id="4179617at2759"/>
<sequence length="164" mass="18714">MESVSWQFKRHVEARVVYKDRPRLLRGQCDYSLWYGAQEDLETNLVVVEAKALGGANEGAYQALIYMGMVHRDRKKAGKENCTMYGISSDSFDFYFIEISNDSTVWIQKQYGTIATNVPVVQFSYTSLQPAIYGNNRPDDENHAPCSDSFSHNSCQWANKSKCQ</sequence>
<reference evidence="1 2" key="1">
    <citation type="submission" date="2018-02" db="EMBL/GenBank/DDBJ databases">
        <title>The genomes of Aspergillus section Nigri reveals drivers in fungal speciation.</title>
        <authorList>
            <consortium name="DOE Joint Genome Institute"/>
            <person name="Vesth T.C."/>
            <person name="Nybo J."/>
            <person name="Theobald S."/>
            <person name="Brandl J."/>
            <person name="Frisvad J.C."/>
            <person name="Nielsen K.F."/>
            <person name="Lyhne E.K."/>
            <person name="Kogle M.E."/>
            <person name="Kuo A."/>
            <person name="Riley R."/>
            <person name="Clum A."/>
            <person name="Nolan M."/>
            <person name="Lipzen A."/>
            <person name="Salamov A."/>
            <person name="Henrissat B."/>
            <person name="Wiebenga A."/>
            <person name="De vries R.P."/>
            <person name="Grigoriev I.V."/>
            <person name="Mortensen U.H."/>
            <person name="Andersen M.R."/>
            <person name="Baker S.E."/>
        </authorList>
    </citation>
    <scope>NUCLEOTIDE SEQUENCE [LARGE SCALE GENOMIC DNA]</scope>
    <source>
        <strain evidence="1 2">CBS 707.79</strain>
    </source>
</reference>
<proteinExistence type="predicted"/>